<dbReference type="KEGG" id="emx:FKV68_30635"/>
<dbReference type="Proteomes" id="UP000510721">
    <property type="component" value="Plasmid pEmeITTGR7c"/>
</dbReference>
<accession>A0A859QQH6</accession>
<dbReference type="EMBL" id="CP041241">
    <property type="protein sequence ID" value="QLL65655.1"/>
    <property type="molecule type" value="Genomic_DNA"/>
</dbReference>
<dbReference type="RefSeq" id="WP_180942554.1">
    <property type="nucleotide sequence ID" value="NZ_CP041241.1"/>
</dbReference>
<gene>
    <name evidence="1" type="ORF">FKV68_30635</name>
</gene>
<sequence>MQTSTVVVKSDITLSKVTLLQQLEAVVPAGLTHCLNAIAAQLAGGVVTCNDLVTGEAPALSSGMVALTEGASAPVKFTRRG</sequence>
<proteinExistence type="predicted"/>
<protein>
    <submittedName>
        <fullName evidence="1">Uncharacterized protein</fullName>
    </submittedName>
</protein>
<dbReference type="AlphaFoldDB" id="A0A859QQH6"/>
<evidence type="ECO:0000313" key="1">
    <source>
        <dbReference type="EMBL" id="QLL65655.1"/>
    </source>
</evidence>
<keyword evidence="1" id="KW-0614">Plasmid</keyword>
<organism evidence="1 2">
    <name type="scientific">Sinorhizobium mexicanum</name>
    <dbReference type="NCBI Taxonomy" id="375549"/>
    <lineage>
        <taxon>Bacteria</taxon>
        <taxon>Pseudomonadati</taxon>
        <taxon>Pseudomonadota</taxon>
        <taxon>Alphaproteobacteria</taxon>
        <taxon>Hyphomicrobiales</taxon>
        <taxon>Rhizobiaceae</taxon>
        <taxon>Sinorhizobium/Ensifer group</taxon>
        <taxon>Sinorhizobium</taxon>
    </lineage>
</organism>
<name>A0A859QQH6_9HYPH</name>
<keyword evidence="2" id="KW-1185">Reference proteome</keyword>
<evidence type="ECO:0000313" key="2">
    <source>
        <dbReference type="Proteomes" id="UP000510721"/>
    </source>
</evidence>
<reference evidence="1 2" key="1">
    <citation type="submission" date="2019-06" db="EMBL/GenBank/DDBJ databases">
        <title>Complete genome sequence of Ensifer mexicanus ITTG R7 isolated from nodules of Acacia angustissima (Mill.) Kuntze.</title>
        <authorList>
            <person name="Rincon-Rosales R."/>
            <person name="Rogel M.A."/>
            <person name="Guerrero G."/>
            <person name="Rincon-Molina C.I."/>
            <person name="Lopez-Lopez A."/>
            <person name="Martinez-Romero E."/>
        </authorList>
    </citation>
    <scope>NUCLEOTIDE SEQUENCE [LARGE SCALE GENOMIC DNA]</scope>
    <source>
        <strain evidence="1 2">ITTG R7</strain>
        <plasmid evidence="2">pemeittgr7c</plasmid>
    </source>
</reference>
<geneLocation type="plasmid" evidence="2">
    <name>pemeittgr7c</name>
</geneLocation>